<protein>
    <submittedName>
        <fullName evidence="1">Uncharacterized protein</fullName>
    </submittedName>
</protein>
<dbReference type="Proteomes" id="UP000265618">
    <property type="component" value="Unassembled WGS sequence"/>
</dbReference>
<keyword evidence="2" id="KW-1185">Reference proteome</keyword>
<gene>
    <name evidence="1" type="ORF">KIPB_002468</name>
</gene>
<accession>A0A9K3CS95</accession>
<reference evidence="1 2" key="1">
    <citation type="journal article" date="2018" name="PLoS ONE">
        <title>The draft genome of Kipferlia bialata reveals reductive genome evolution in fornicate parasites.</title>
        <authorList>
            <person name="Tanifuji G."/>
            <person name="Takabayashi S."/>
            <person name="Kume K."/>
            <person name="Takagi M."/>
            <person name="Nakayama T."/>
            <person name="Kamikawa R."/>
            <person name="Inagaki Y."/>
            <person name="Hashimoto T."/>
        </authorList>
    </citation>
    <scope>NUCLEOTIDE SEQUENCE [LARGE SCALE GENOMIC DNA]</scope>
    <source>
        <strain evidence="1">NY0173</strain>
    </source>
</reference>
<evidence type="ECO:0000313" key="1">
    <source>
        <dbReference type="EMBL" id="GIQ81503.1"/>
    </source>
</evidence>
<evidence type="ECO:0000313" key="2">
    <source>
        <dbReference type="Proteomes" id="UP000265618"/>
    </source>
</evidence>
<organism evidence="1 2">
    <name type="scientific">Kipferlia bialata</name>
    <dbReference type="NCBI Taxonomy" id="797122"/>
    <lineage>
        <taxon>Eukaryota</taxon>
        <taxon>Metamonada</taxon>
        <taxon>Carpediemonas-like organisms</taxon>
        <taxon>Kipferlia</taxon>
    </lineage>
</organism>
<name>A0A9K3CS95_9EUKA</name>
<proteinExistence type="predicted"/>
<comment type="caution">
    <text evidence="1">The sequence shown here is derived from an EMBL/GenBank/DDBJ whole genome shotgun (WGS) entry which is preliminary data.</text>
</comment>
<dbReference type="AlphaFoldDB" id="A0A9K3CS95"/>
<dbReference type="EMBL" id="BDIP01000412">
    <property type="protein sequence ID" value="GIQ81503.1"/>
    <property type="molecule type" value="Genomic_DNA"/>
</dbReference>
<sequence length="81" mass="9416">MDVDPEAGGVSREALEREIAELKTAKDKLIQQNLQLLLLMKEKDQKLFRCEMVIRKYRARLVRWFEDMSASNGVVVSVKYS</sequence>
<dbReference type="OrthoDB" id="10250943at2759"/>